<gene>
    <name evidence="2" type="ORF">PCOR1329_LOCUS35221</name>
</gene>
<protein>
    <recommendedName>
        <fullName evidence="4">Reverse transcriptase domain-containing protein</fullName>
    </recommendedName>
</protein>
<evidence type="ECO:0000256" key="1">
    <source>
        <dbReference type="SAM" id="MobiDB-lite"/>
    </source>
</evidence>
<dbReference type="Proteomes" id="UP001189429">
    <property type="component" value="Unassembled WGS sequence"/>
</dbReference>
<name>A0ABN9T3J8_9DINO</name>
<proteinExistence type="predicted"/>
<feature type="compositionally biased region" description="Low complexity" evidence="1">
    <location>
        <begin position="105"/>
        <end position="118"/>
    </location>
</feature>
<evidence type="ECO:0008006" key="4">
    <source>
        <dbReference type="Google" id="ProtNLM"/>
    </source>
</evidence>
<evidence type="ECO:0000313" key="3">
    <source>
        <dbReference type="Proteomes" id="UP001189429"/>
    </source>
</evidence>
<dbReference type="InterPro" id="IPR043502">
    <property type="entry name" value="DNA/RNA_pol_sf"/>
</dbReference>
<feature type="region of interest" description="Disordered" evidence="1">
    <location>
        <begin position="312"/>
        <end position="339"/>
    </location>
</feature>
<dbReference type="SUPFAM" id="SSF56672">
    <property type="entry name" value="DNA/RNA polymerases"/>
    <property type="match status" value="1"/>
</dbReference>
<feature type="compositionally biased region" description="Low complexity" evidence="1">
    <location>
        <begin position="1391"/>
        <end position="1404"/>
    </location>
</feature>
<sequence length="1404" mass="153437">ATAQVVYEERYGQRSTDIVTVAFSPTHQALRGVDPNQIYGFRRVPSTWEAVTIQAVLALARPFTGPRAEPPPEQRRPRHWCARAGPAPPPPPPQGPSRPPPGRSPAPHAAGAAGAAPPAVAGVVGPPAVQAPLGVPIESTGGGNRGDAVLLNGAERTECDIGLPRLTAGWDAIRRISWDPLVSRCAVGGADVRLLGVPPRPGGSWQRLGWHEAAPTMVENHFPRWLLDGVGTMPWCAEFIDRPRNGPVEHYHSFVAFSGLTREDLGVAHCASIVRMIEQLECWDQWGILDLVAAELTIRQAQLYEYRPSTEFEAQQSGGSRGGDEGNGRKKGRGRGGGLPRYGIVDEAAVFTGAAKEDGRSRICPLLLEHVSNQMERDAGNLKQIRSVRRRLEKRSHVHGMVEEMTDALNDLWGCPPVARRQAPAGMPVPAAGHALVLSELRQAAVRFGPCPEGLGGPGALEELRISQSYEGDATLVAPVSFDLVDSISLPPAGSQPAALEAIDEMAGQNIARRLKELLLPQQLGMERIKEVGPRRLYTDPALRNPRLYKMVVRRLMSAGLVDFSSSAECYVGMFFVRKKNGSLRMILDGRHASLRFAPADPVELATGAAFAQISVDGDEPISIGGVDICDAFYQIELPQWLRRYFGLPKVRAGDLGLVNLSDGTPVRPSAWVVPCFRCPPMGWSISLWICQSLNEAVTARALPGHFGRRLVDRRPAPDLQQGMARTVYVDNFIALSHRLREVRDAATAVQGELTASDLPSHPVEASVGGGTLGWHFDEDKPVIGLSVRLRWRLRLGIGELLEQGWCSGHTMMKVISHFTSRALIRRELLSCLGAVYGFMGDGGRERRRLTPAVRRELAWCRALLPLCFRDAGRPLSPVVSCVDASWWGAGVTEKTITSDQARRLSIFNERWRFSRDGEQQVAPRDKALASESKQAQRITSSCIKQASSEPYRDPAVIAAAMEQQVPFRVEPKPNQGEEITLEEVPEEAVRIKTSKLDASCPPAQALGLREDDGGNAGVGPRRQGGPCRAGDAGSQEAACGCGCCGRSPAAGQGLTLLEEFLDGGKSSAVWMLMAAFAFVRSTLGPRQWRQLRAARAAKTWSCLAPPRPRLTLSRPVVCLIVVTLCCGGLEEYAWPTAPALDLCPRPREALDFVQSQLIPPRLTAAEALHQWCMVLQLSDMQTPSMTDMLDETLRAGFTRSPRAPRPEQEPHHRTPGGHRPFPVAQAQWSGHVKAVFAGLGLQVWSNLMHGHNGASHELFAAARPLRDIRMRARWSTDAALQCYAEGRQVQEHLRGLPRALPLRAEQVFSGSGRMAAAWRLRFHSQHAAFELDIRHDADSDLLLRRIRQQVRGWVRSRLIVAIWIATPCQSMSRARNRPNGPPPLRTALFPLGLPGLSPGDQLK</sequence>
<keyword evidence="3" id="KW-1185">Reference proteome</keyword>
<feature type="region of interest" description="Disordered" evidence="1">
    <location>
        <begin position="1373"/>
        <end position="1404"/>
    </location>
</feature>
<feature type="region of interest" description="Disordered" evidence="1">
    <location>
        <begin position="63"/>
        <end position="118"/>
    </location>
</feature>
<feature type="non-terminal residue" evidence="2">
    <location>
        <position position="1"/>
    </location>
</feature>
<accession>A0ABN9T3J8</accession>
<evidence type="ECO:0000313" key="2">
    <source>
        <dbReference type="EMBL" id="CAK0839568.1"/>
    </source>
</evidence>
<feature type="compositionally biased region" description="Pro residues" evidence="1">
    <location>
        <begin position="86"/>
        <end position="104"/>
    </location>
</feature>
<comment type="caution">
    <text evidence="2">The sequence shown here is derived from an EMBL/GenBank/DDBJ whole genome shotgun (WGS) entry which is preliminary data.</text>
</comment>
<feature type="non-terminal residue" evidence="2">
    <location>
        <position position="1404"/>
    </location>
</feature>
<feature type="region of interest" description="Disordered" evidence="1">
    <location>
        <begin position="1199"/>
        <end position="1223"/>
    </location>
</feature>
<organism evidence="2 3">
    <name type="scientific">Prorocentrum cordatum</name>
    <dbReference type="NCBI Taxonomy" id="2364126"/>
    <lineage>
        <taxon>Eukaryota</taxon>
        <taxon>Sar</taxon>
        <taxon>Alveolata</taxon>
        <taxon>Dinophyceae</taxon>
        <taxon>Prorocentrales</taxon>
        <taxon>Prorocentraceae</taxon>
        <taxon>Prorocentrum</taxon>
    </lineage>
</organism>
<dbReference type="EMBL" id="CAUYUJ010014305">
    <property type="protein sequence ID" value="CAK0839568.1"/>
    <property type="molecule type" value="Genomic_DNA"/>
</dbReference>
<reference evidence="2" key="1">
    <citation type="submission" date="2023-10" db="EMBL/GenBank/DDBJ databases">
        <authorList>
            <person name="Chen Y."/>
            <person name="Shah S."/>
            <person name="Dougan E. K."/>
            <person name="Thang M."/>
            <person name="Chan C."/>
        </authorList>
    </citation>
    <scope>NUCLEOTIDE SEQUENCE [LARGE SCALE GENOMIC DNA]</scope>
</reference>